<evidence type="ECO:0000313" key="3">
    <source>
        <dbReference type="WBParaSite" id="EN70_11457"/>
    </source>
</evidence>
<dbReference type="KEGG" id="loa:LOAG_05035"/>
<reference evidence="3" key="2">
    <citation type="submission" date="2016-11" db="UniProtKB">
        <authorList>
            <consortium name="WormBaseParasite"/>
        </authorList>
    </citation>
    <scope>IDENTIFICATION</scope>
</reference>
<proteinExistence type="predicted"/>
<accession>A0A1S0U1M5</accession>
<protein>
    <submittedName>
        <fullName evidence="3">Ovule protein</fullName>
    </submittedName>
</protein>
<accession>A0A1I7V9V5</accession>
<dbReference type="WBParaSite" id="EN70_11457">
    <property type="protein sequence ID" value="EN70_11457"/>
    <property type="gene ID" value="EN70_11457"/>
</dbReference>
<dbReference type="EMBL" id="JH712286">
    <property type="protein sequence ID" value="EFO23453.2"/>
    <property type="molecule type" value="Genomic_DNA"/>
</dbReference>
<evidence type="ECO:0000313" key="1">
    <source>
        <dbReference type="EMBL" id="EFO23453.2"/>
    </source>
</evidence>
<dbReference type="CTD" id="9942439"/>
<dbReference type="Proteomes" id="UP000095285">
    <property type="component" value="Unassembled WGS sequence"/>
</dbReference>
<organism evidence="2 3">
    <name type="scientific">Loa loa</name>
    <name type="common">Eye worm</name>
    <name type="synonym">Filaria loa</name>
    <dbReference type="NCBI Taxonomy" id="7209"/>
    <lineage>
        <taxon>Eukaryota</taxon>
        <taxon>Metazoa</taxon>
        <taxon>Ecdysozoa</taxon>
        <taxon>Nematoda</taxon>
        <taxon>Chromadorea</taxon>
        <taxon>Rhabditida</taxon>
        <taxon>Spirurina</taxon>
        <taxon>Spiruromorpha</taxon>
        <taxon>Filarioidea</taxon>
        <taxon>Onchocercidae</taxon>
        <taxon>Loa</taxon>
    </lineage>
</organism>
<reference evidence="1 2" key="1">
    <citation type="submission" date="2012-04" db="EMBL/GenBank/DDBJ databases">
        <title>The Genome Sequence of Loa loa.</title>
        <authorList>
            <consortium name="The Broad Institute Genome Sequencing Platform"/>
            <consortium name="Broad Institute Genome Sequencing Center for Infectious Disease"/>
            <person name="Nutman T.B."/>
            <person name="Fink D.L."/>
            <person name="Russ C."/>
            <person name="Young S."/>
            <person name="Zeng Q."/>
            <person name="Gargeya S."/>
            <person name="Alvarado L."/>
            <person name="Berlin A."/>
            <person name="Chapman S.B."/>
            <person name="Chen Z."/>
            <person name="Freedman E."/>
            <person name="Gellesch M."/>
            <person name="Goldberg J."/>
            <person name="Griggs A."/>
            <person name="Gujja S."/>
            <person name="Heilman E.R."/>
            <person name="Heiman D."/>
            <person name="Howarth C."/>
            <person name="Mehta T."/>
            <person name="Neiman D."/>
            <person name="Pearson M."/>
            <person name="Roberts A."/>
            <person name="Saif S."/>
            <person name="Shea T."/>
            <person name="Shenoy N."/>
            <person name="Sisk P."/>
            <person name="Stolte C."/>
            <person name="Sykes S."/>
            <person name="White J."/>
            <person name="Yandava C."/>
            <person name="Haas B."/>
            <person name="Henn M.R."/>
            <person name="Nusbaum C."/>
            <person name="Birren B."/>
        </authorList>
    </citation>
    <scope>NUCLEOTIDE SEQUENCE [LARGE SCALE GENOMIC DNA]</scope>
</reference>
<dbReference type="AlphaFoldDB" id="A0A1I7V9V5"/>
<dbReference type="GeneID" id="9942439"/>
<keyword evidence="2" id="KW-1185">Reference proteome</keyword>
<evidence type="ECO:0000313" key="2">
    <source>
        <dbReference type="Proteomes" id="UP000095285"/>
    </source>
</evidence>
<dbReference type="RefSeq" id="XP_003140620.2">
    <property type="nucleotide sequence ID" value="XM_003140572.2"/>
</dbReference>
<sequence length="114" mass="13293">MHLQIQSCSMHPRIQSCSMHQRIQSRFMHHAPIYTFTFYASRITYKITSHPSHTTYPRAQVSTNACPRASTPMEIIVREAREKLAKCPFRMLSLFEPNLHLIYCLAEIPCIVRS</sequence>
<name>A0A1I7V9V5_LOALO</name>
<gene>
    <name evidence="1 3" type="ORF">LOAG_05035</name>
</gene>